<dbReference type="AlphaFoldDB" id="A0AA39G386"/>
<organism evidence="2 3">
    <name type="scientific">Microctonus hyperodae</name>
    <name type="common">Parasitoid wasp</name>
    <dbReference type="NCBI Taxonomy" id="165561"/>
    <lineage>
        <taxon>Eukaryota</taxon>
        <taxon>Metazoa</taxon>
        <taxon>Ecdysozoa</taxon>
        <taxon>Arthropoda</taxon>
        <taxon>Hexapoda</taxon>
        <taxon>Insecta</taxon>
        <taxon>Pterygota</taxon>
        <taxon>Neoptera</taxon>
        <taxon>Endopterygota</taxon>
        <taxon>Hymenoptera</taxon>
        <taxon>Apocrita</taxon>
        <taxon>Ichneumonoidea</taxon>
        <taxon>Braconidae</taxon>
        <taxon>Euphorinae</taxon>
        <taxon>Microctonus</taxon>
    </lineage>
</organism>
<accession>A0AA39G386</accession>
<evidence type="ECO:0000256" key="1">
    <source>
        <dbReference type="SAM" id="Phobius"/>
    </source>
</evidence>
<keyword evidence="3" id="KW-1185">Reference proteome</keyword>
<keyword evidence="1" id="KW-0472">Membrane</keyword>
<keyword evidence="1" id="KW-0812">Transmembrane</keyword>
<evidence type="ECO:0000313" key="3">
    <source>
        <dbReference type="Proteomes" id="UP001168972"/>
    </source>
</evidence>
<sequence length="148" mass="16229">MVSSCCGCTSLKKGVLIITILQLVLSIINLATGFFQHQGLTIALSNFISIMVASIAIRGTVNEKAHLIFPLVSAYFVGLFMLLPVKFIEMIQHANQVSAPRSAYAMIILCTIIGFGIGVYFLIVTYSFYQELLRKKFSPSKSDNTANV</sequence>
<feature type="transmembrane region" description="Helical" evidence="1">
    <location>
        <begin position="67"/>
        <end position="85"/>
    </location>
</feature>
<proteinExistence type="predicted"/>
<reference evidence="2" key="2">
    <citation type="submission" date="2023-03" db="EMBL/GenBank/DDBJ databases">
        <authorList>
            <person name="Inwood S.N."/>
            <person name="Skelly J.G."/>
            <person name="Guhlin J."/>
            <person name="Harrop T.W.R."/>
            <person name="Goldson S.G."/>
            <person name="Dearden P.K."/>
        </authorList>
    </citation>
    <scope>NUCLEOTIDE SEQUENCE</scope>
    <source>
        <strain evidence="2">Lincoln</strain>
        <tissue evidence="2">Whole body</tissue>
    </source>
</reference>
<name>A0AA39G386_MICHY</name>
<feature type="transmembrane region" description="Helical" evidence="1">
    <location>
        <begin position="42"/>
        <end position="61"/>
    </location>
</feature>
<comment type="caution">
    <text evidence="2">The sequence shown here is derived from an EMBL/GenBank/DDBJ whole genome shotgun (WGS) entry which is preliminary data.</text>
</comment>
<reference evidence="2" key="1">
    <citation type="journal article" date="2023" name="bioRxiv">
        <title>Scaffold-level genome assemblies of two parasitoid biocontrol wasps reveal the parthenogenesis mechanism and an associated novel virus.</title>
        <authorList>
            <person name="Inwood S."/>
            <person name="Skelly J."/>
            <person name="Guhlin J."/>
            <person name="Harrop T."/>
            <person name="Goldson S."/>
            <person name="Dearden P."/>
        </authorList>
    </citation>
    <scope>NUCLEOTIDE SEQUENCE</scope>
    <source>
        <strain evidence="2">Lincoln</strain>
        <tissue evidence="2">Whole body</tissue>
    </source>
</reference>
<feature type="transmembrane region" description="Helical" evidence="1">
    <location>
        <begin position="106"/>
        <end position="129"/>
    </location>
</feature>
<gene>
    <name evidence="2" type="ORF">PV327_002921</name>
</gene>
<evidence type="ECO:0000313" key="2">
    <source>
        <dbReference type="EMBL" id="KAK0180553.1"/>
    </source>
</evidence>
<keyword evidence="1" id="KW-1133">Transmembrane helix</keyword>
<dbReference type="EMBL" id="JAQQBR010000002">
    <property type="protein sequence ID" value="KAK0180553.1"/>
    <property type="molecule type" value="Genomic_DNA"/>
</dbReference>
<protein>
    <submittedName>
        <fullName evidence="2">Uncharacterized protein</fullName>
    </submittedName>
</protein>
<dbReference type="Proteomes" id="UP001168972">
    <property type="component" value="Unassembled WGS sequence"/>
</dbReference>
<feature type="transmembrane region" description="Helical" evidence="1">
    <location>
        <begin position="15"/>
        <end position="35"/>
    </location>
</feature>